<accession>A0A7C8ZS17</accession>
<dbReference type="PANTHER" id="PTHR47074">
    <property type="entry name" value="BNAC02G40300D PROTEIN"/>
    <property type="match status" value="1"/>
</dbReference>
<protein>
    <recommendedName>
        <fullName evidence="1">RNase H type-1 domain-containing protein</fullName>
    </recommendedName>
</protein>
<dbReference type="InterPro" id="IPR052929">
    <property type="entry name" value="RNase_H-like_EbsB-rel"/>
</dbReference>
<dbReference type="PANTHER" id="PTHR47074:SF11">
    <property type="entry name" value="REVERSE TRANSCRIPTASE-LIKE PROTEIN"/>
    <property type="match status" value="1"/>
</dbReference>
<dbReference type="GO" id="GO:0003676">
    <property type="term" value="F:nucleic acid binding"/>
    <property type="evidence" value="ECO:0007669"/>
    <property type="project" value="InterPro"/>
</dbReference>
<evidence type="ECO:0000259" key="1">
    <source>
        <dbReference type="Pfam" id="PF13456"/>
    </source>
</evidence>
<dbReference type="InterPro" id="IPR002156">
    <property type="entry name" value="RNaseH_domain"/>
</dbReference>
<evidence type="ECO:0000313" key="2">
    <source>
        <dbReference type="EMBL" id="MBA4649150.1"/>
    </source>
</evidence>
<proteinExistence type="predicted"/>
<sequence length="132" mass="14863">MNLIVEVSHNVLATEASFWKPLDISTFKLNFDTGKVGVDCRRWGFIIRNNLGDVVLGEVKQALEFLAPELEEARACYFALSTTIAHGFRTLVMEADSQELTSKLHEKDVLNNLLGLFISDTLSLLIRFNFLS</sequence>
<feature type="domain" description="RNase H type-1" evidence="1">
    <location>
        <begin position="43"/>
        <end position="129"/>
    </location>
</feature>
<reference evidence="2" key="2">
    <citation type="submission" date="2020-07" db="EMBL/GenBank/DDBJ databases">
        <authorList>
            <person name="Vera ALvarez R."/>
            <person name="Arias-Moreno D.M."/>
            <person name="Jimenez-Jacinto V."/>
            <person name="Jimenez-Bremont J.F."/>
            <person name="Swaminathan K."/>
            <person name="Moose S.P."/>
            <person name="Guerrero-Gonzalez M.L."/>
            <person name="Marino-Ramirez L."/>
            <person name="Landsman D."/>
            <person name="Rodriguez-Kessler M."/>
            <person name="Delgado-Sanchez P."/>
        </authorList>
    </citation>
    <scope>NUCLEOTIDE SEQUENCE</scope>
    <source>
        <tissue evidence="2">Cladode</tissue>
    </source>
</reference>
<dbReference type="Pfam" id="PF13456">
    <property type="entry name" value="RVT_3"/>
    <property type="match status" value="1"/>
</dbReference>
<reference evidence="2" key="1">
    <citation type="journal article" date="2013" name="J. Plant Res.">
        <title>Effect of fungi and light on seed germination of three Opuntia species from semiarid lands of central Mexico.</title>
        <authorList>
            <person name="Delgado-Sanchez P."/>
            <person name="Jimenez-Bremont J.F."/>
            <person name="Guerrero-Gonzalez Mde L."/>
            <person name="Flores J."/>
        </authorList>
    </citation>
    <scope>NUCLEOTIDE SEQUENCE</scope>
    <source>
        <tissue evidence="2">Cladode</tissue>
    </source>
</reference>
<organism evidence="2">
    <name type="scientific">Opuntia streptacantha</name>
    <name type="common">Prickly pear cactus</name>
    <name type="synonym">Opuntia cardona</name>
    <dbReference type="NCBI Taxonomy" id="393608"/>
    <lineage>
        <taxon>Eukaryota</taxon>
        <taxon>Viridiplantae</taxon>
        <taxon>Streptophyta</taxon>
        <taxon>Embryophyta</taxon>
        <taxon>Tracheophyta</taxon>
        <taxon>Spermatophyta</taxon>
        <taxon>Magnoliopsida</taxon>
        <taxon>eudicotyledons</taxon>
        <taxon>Gunneridae</taxon>
        <taxon>Pentapetalae</taxon>
        <taxon>Caryophyllales</taxon>
        <taxon>Cactineae</taxon>
        <taxon>Cactaceae</taxon>
        <taxon>Opuntioideae</taxon>
        <taxon>Opuntia</taxon>
    </lineage>
</organism>
<dbReference type="AlphaFoldDB" id="A0A7C8ZS17"/>
<name>A0A7C8ZS17_OPUST</name>
<dbReference type="EMBL" id="GISG01158600">
    <property type="protein sequence ID" value="MBA4649150.1"/>
    <property type="molecule type" value="Transcribed_RNA"/>
</dbReference>
<dbReference type="GO" id="GO:0004523">
    <property type="term" value="F:RNA-DNA hybrid ribonuclease activity"/>
    <property type="evidence" value="ECO:0007669"/>
    <property type="project" value="InterPro"/>
</dbReference>